<evidence type="ECO:0000313" key="7">
    <source>
        <dbReference type="Proteomes" id="UP000265515"/>
    </source>
</evidence>
<dbReference type="Pfam" id="PF05699">
    <property type="entry name" value="Dimer_Tnp_hAT"/>
    <property type="match status" value="1"/>
</dbReference>
<dbReference type="STRING" id="69332.A0A388LCI8"/>
<feature type="region of interest" description="Disordered" evidence="3">
    <location>
        <begin position="1108"/>
        <end position="1138"/>
    </location>
</feature>
<feature type="compositionally biased region" description="Polar residues" evidence="3">
    <location>
        <begin position="961"/>
        <end position="972"/>
    </location>
</feature>
<comment type="caution">
    <text evidence="6">The sequence shown here is derived from an EMBL/GenBank/DDBJ whole genome shotgun (WGS) entry which is preliminary data.</text>
</comment>
<feature type="domain" description="HAT C-terminal dimerisation" evidence="5">
    <location>
        <begin position="545"/>
        <end position="594"/>
    </location>
</feature>
<evidence type="ECO:0000256" key="2">
    <source>
        <dbReference type="ARBA" id="ARBA00022737"/>
    </source>
</evidence>
<dbReference type="Pfam" id="PF24681">
    <property type="entry name" value="Kelch_KLHDC2_KLHL20_DRC7"/>
    <property type="match status" value="1"/>
</dbReference>
<dbReference type="PANTHER" id="PTHR46093">
    <property type="entry name" value="ACYL-COA-BINDING DOMAIN-CONTAINING PROTEIN 5"/>
    <property type="match status" value="1"/>
</dbReference>
<feature type="region of interest" description="Disordered" evidence="3">
    <location>
        <begin position="1"/>
        <end position="21"/>
    </location>
</feature>
<proteinExistence type="predicted"/>
<name>A0A388LCI8_CHABU</name>
<accession>A0A388LCI8</accession>
<dbReference type="Gramene" id="GBG80045">
    <property type="protein sequence ID" value="GBG80045"/>
    <property type="gene ID" value="CBR_g30411"/>
</dbReference>
<dbReference type="PANTHER" id="PTHR46093:SF18">
    <property type="entry name" value="FIBRONECTIN TYPE-III DOMAIN-CONTAINING PROTEIN"/>
    <property type="match status" value="1"/>
</dbReference>
<dbReference type="SUPFAM" id="SSF53098">
    <property type="entry name" value="Ribonuclease H-like"/>
    <property type="match status" value="1"/>
</dbReference>
<feature type="region of interest" description="Disordered" evidence="3">
    <location>
        <begin position="948"/>
        <end position="992"/>
    </location>
</feature>
<keyword evidence="2" id="KW-0677">Repeat</keyword>
<evidence type="ECO:0000313" key="6">
    <source>
        <dbReference type="EMBL" id="GBG80045.1"/>
    </source>
</evidence>
<dbReference type="Pfam" id="PF04937">
    <property type="entry name" value="DUF659"/>
    <property type="match status" value="1"/>
</dbReference>
<feature type="compositionally biased region" description="Polar residues" evidence="3">
    <location>
        <begin position="1234"/>
        <end position="1254"/>
    </location>
</feature>
<organism evidence="6 7">
    <name type="scientific">Chara braunii</name>
    <name type="common">Braun's stonewort</name>
    <dbReference type="NCBI Taxonomy" id="69332"/>
    <lineage>
        <taxon>Eukaryota</taxon>
        <taxon>Viridiplantae</taxon>
        <taxon>Streptophyta</taxon>
        <taxon>Charophyceae</taxon>
        <taxon>Charales</taxon>
        <taxon>Characeae</taxon>
        <taxon>Chara</taxon>
    </lineage>
</organism>
<dbReference type="InterPro" id="IPR012337">
    <property type="entry name" value="RNaseH-like_sf"/>
</dbReference>
<dbReference type="OrthoDB" id="10251809at2759"/>
<dbReference type="Proteomes" id="UP000265515">
    <property type="component" value="Unassembled WGS sequence"/>
</dbReference>
<dbReference type="SMART" id="SM00612">
    <property type="entry name" value="Kelch"/>
    <property type="match status" value="2"/>
</dbReference>
<evidence type="ECO:0000259" key="4">
    <source>
        <dbReference type="Pfam" id="PF04937"/>
    </source>
</evidence>
<dbReference type="EMBL" id="BFEA01000335">
    <property type="protein sequence ID" value="GBG80045.1"/>
    <property type="molecule type" value="Genomic_DNA"/>
</dbReference>
<keyword evidence="7" id="KW-1185">Reference proteome</keyword>
<sequence>MRWVECTQGDFSGEPPSPRSGHSAVVVNGSMLVVFGGLRDSKFLGDVVVLDIANKTWFHPECRGGGPEGEVGPGPRAFHVAVSIDCHMFIFGGRSGRKRQGDFWMLDTDTWQWVELTGYGDLPPPRDFAAGVSAGNGNLVICGGSDGNKWTSDVYVLNTISLEWTLVRGASPMPPPRCAHAAVMVENRHSTQSIETRLLMFGGRAGGGGPILGDLWVFKGVAGEESPAWTKLTLPGPVPAPRCGHSMTPSGTQVWVFGGQSTGGWLTRYDIYYNDSVVLDRGDQAGALVEPDTSSAGGGDRLDTGPTVGVVGGVGFDSTYFADIAAPASRGPELQSEITEYLRGLVLAAARPPRPPSGGQQSSMNNFVLDELLKEFDQAVASFFFENAMAFNAARYDSYKNMERIMNLAARSRKMLRLPGYKHLRMKALPMEYKAMDQDLDVIREPWDVIGLTLMTDGTTTTSNRPIINFLAGGDSGAVMVRSMDMERKDKSAPTLTRMWEEVIRELGVHRVNAIYTDSAQVNMFARKILAEREDPAIRSIPWHPTLTKIAVKVISMWTTASPCERNWSTFDLIHMKRRNLLSPDNLQMLVFIHWNKKLLRMSRVKMEFVNTERFEWETPEDETPFDGFMRDGEYDPAEVKRRAANWYKSRSRRSKGTRFDVLELLEDMVDDRAWLLDLSYHPRRVADDACWKSVVADDDDEEESDDSEGDDELLDVRLIDIQSTRHSGGGACSARHDDITPPTVLATGGHSAAPLLSLSDDVGVLEVDADFGGTAEHADGDIGADMDDPPPGTAEVTEAVGGDVISTPDQGLGMGEGFASLLHHVAPHCAERLQQGLPSLISQRCARHFERFTENRNLVLSFDNSRGYHVMLMWKAPGASLIVSLVFGAASGVQWKRPNISNEPPPARAYHTMTAIGNRFLLFGGYNGKTTFGDAWFLVPEDDPLAKRIQPKSPSEKTKSASSTDSRGSNVTDKRPGTPRSSVESKQDDVNRVKGLSELRVRLGLPPVELATGRFWDSPLDGSGNAALVNLGLKLMEGEDRAKEAETRETTALPMEAASVARKYLSECEPTSLRLCQLQALLDDYRILVAAKHEQWRVREQCQQHRFARRKKKKDGKDDEDDNKERSEVKELSAERSIMPPSSVVSTAVVKVSAPSSNSLCSLFYRLRRLGSRKGDNCSDNSSNRKKRSIAKWLCCRISVIADLAMHPCGGDRRRTLSRGQTTPASVGETPDSVASSNHQWPSQTPSPLFSSSLDKTPVARHHFYHLRNASQVRLDDIPKLLEEYRQLLRELHQSATPSTAS</sequence>
<dbReference type="InterPro" id="IPR007021">
    <property type="entry name" value="DUF659"/>
</dbReference>
<evidence type="ECO:0000259" key="5">
    <source>
        <dbReference type="Pfam" id="PF05699"/>
    </source>
</evidence>
<feature type="domain" description="DUF659" evidence="4">
    <location>
        <begin position="419"/>
        <end position="535"/>
    </location>
</feature>
<evidence type="ECO:0000256" key="1">
    <source>
        <dbReference type="ARBA" id="ARBA00022441"/>
    </source>
</evidence>
<dbReference type="InterPro" id="IPR008906">
    <property type="entry name" value="HATC_C_dom"/>
</dbReference>
<feature type="region of interest" description="Disordered" evidence="3">
    <location>
        <begin position="1210"/>
        <end position="1254"/>
    </location>
</feature>
<dbReference type="InterPro" id="IPR006652">
    <property type="entry name" value="Kelch_1"/>
</dbReference>
<feature type="compositionally biased region" description="Basic and acidic residues" evidence="3">
    <location>
        <begin position="1124"/>
        <end position="1135"/>
    </location>
</feature>
<dbReference type="SUPFAM" id="SSF117281">
    <property type="entry name" value="Kelch motif"/>
    <property type="match status" value="2"/>
</dbReference>
<gene>
    <name evidence="6" type="ORF">CBR_g30411</name>
</gene>
<dbReference type="Gene3D" id="2.120.10.80">
    <property type="entry name" value="Kelch-type beta propeller"/>
    <property type="match status" value="3"/>
</dbReference>
<protein>
    <submittedName>
        <fullName evidence="6">Uncharacterized protein</fullName>
    </submittedName>
</protein>
<dbReference type="InterPro" id="IPR015915">
    <property type="entry name" value="Kelch-typ_b-propeller"/>
</dbReference>
<evidence type="ECO:0000256" key="3">
    <source>
        <dbReference type="SAM" id="MobiDB-lite"/>
    </source>
</evidence>
<keyword evidence="1" id="KW-0880">Kelch repeat</keyword>
<reference evidence="6 7" key="1">
    <citation type="journal article" date="2018" name="Cell">
        <title>The Chara Genome: Secondary Complexity and Implications for Plant Terrestrialization.</title>
        <authorList>
            <person name="Nishiyama T."/>
            <person name="Sakayama H."/>
            <person name="Vries J.D."/>
            <person name="Buschmann H."/>
            <person name="Saint-Marcoux D."/>
            <person name="Ullrich K.K."/>
            <person name="Haas F.B."/>
            <person name="Vanderstraeten L."/>
            <person name="Becker D."/>
            <person name="Lang D."/>
            <person name="Vosolsobe S."/>
            <person name="Rombauts S."/>
            <person name="Wilhelmsson P.K.I."/>
            <person name="Janitza P."/>
            <person name="Kern R."/>
            <person name="Heyl A."/>
            <person name="Rumpler F."/>
            <person name="Villalobos L.I.A.C."/>
            <person name="Clay J.M."/>
            <person name="Skokan R."/>
            <person name="Toyoda A."/>
            <person name="Suzuki Y."/>
            <person name="Kagoshima H."/>
            <person name="Schijlen E."/>
            <person name="Tajeshwar N."/>
            <person name="Catarino B."/>
            <person name="Hetherington A.J."/>
            <person name="Saltykova A."/>
            <person name="Bonnot C."/>
            <person name="Breuninger H."/>
            <person name="Symeonidi A."/>
            <person name="Radhakrishnan G.V."/>
            <person name="Van Nieuwerburgh F."/>
            <person name="Deforce D."/>
            <person name="Chang C."/>
            <person name="Karol K.G."/>
            <person name="Hedrich R."/>
            <person name="Ulvskov P."/>
            <person name="Glockner G."/>
            <person name="Delwiche C.F."/>
            <person name="Petrasek J."/>
            <person name="Van de Peer Y."/>
            <person name="Friml J."/>
            <person name="Beilby M."/>
            <person name="Dolan L."/>
            <person name="Kohara Y."/>
            <person name="Sugano S."/>
            <person name="Fujiyama A."/>
            <person name="Delaux P.-M."/>
            <person name="Quint M."/>
            <person name="TheiBen G."/>
            <person name="Hagemann M."/>
            <person name="Harholt J."/>
            <person name="Dunand C."/>
            <person name="Zachgo S."/>
            <person name="Langdale J."/>
            <person name="Maumus F."/>
            <person name="Straeten D.V.D."/>
            <person name="Gould S.B."/>
            <person name="Rensing S.A."/>
        </authorList>
    </citation>
    <scope>NUCLEOTIDE SEQUENCE [LARGE SCALE GENOMIC DNA]</scope>
    <source>
        <strain evidence="6 7">S276</strain>
    </source>
</reference>
<dbReference type="GO" id="GO:0046983">
    <property type="term" value="F:protein dimerization activity"/>
    <property type="evidence" value="ECO:0007669"/>
    <property type="project" value="InterPro"/>
</dbReference>